<proteinExistence type="predicted"/>
<reference evidence="1" key="1">
    <citation type="journal article" date="2010" name="PLoS Genet.">
        <title>The genome of a pathogenic rhodococcus: cooptive virulence underpinned by key gene acquisitions.</title>
        <authorList>
            <person name="Letek M."/>
            <person name="Gonzalez P."/>
            <person name="Macarthur I."/>
            <person name="Rodriguez H."/>
            <person name="Freeman T.C."/>
            <person name="Valero-Rello A."/>
            <person name="Blanco M."/>
            <person name="Buckley T."/>
            <person name="Cherevach I."/>
            <person name="Fahey R."/>
            <person name="Hapeshi A."/>
            <person name="Holdstock J."/>
            <person name="Leadon D."/>
            <person name="Navas J."/>
            <person name="Ocampo A."/>
            <person name="Quail M.A."/>
            <person name="Sanders M."/>
            <person name="Scortti M.M."/>
            <person name="Prescott J.F."/>
            <person name="Fogarty U."/>
            <person name="Meijer W.G."/>
            <person name="Parkhill J."/>
            <person name="Bentley S.D."/>
            <person name="Vazquez-Boland J.A."/>
        </authorList>
    </citation>
    <scope>NUCLEOTIDE SEQUENCE [LARGE SCALE GENOMIC DNA]</scope>
    <source>
        <strain evidence="1 2">103S</strain>
    </source>
</reference>
<dbReference type="RefSeq" id="WP_013417430.1">
    <property type="nucleotide sequence ID" value="NC_014659.1"/>
</dbReference>
<organism evidence="1">
    <name type="scientific">Rhodococcus hoagii (strain 103S)</name>
    <name type="common">Rhodococcus equi</name>
    <dbReference type="NCBI Taxonomy" id="685727"/>
    <lineage>
        <taxon>Bacteria</taxon>
        <taxon>Bacillati</taxon>
        <taxon>Actinomycetota</taxon>
        <taxon>Actinomycetes</taxon>
        <taxon>Mycobacteriales</taxon>
        <taxon>Nocardiaceae</taxon>
        <taxon>Prescottella</taxon>
    </lineage>
</organism>
<gene>
    <name evidence="1" type="ordered locus">REQ_43770</name>
</gene>
<dbReference type="PROSITE" id="PS51257">
    <property type="entry name" value="PROKAR_LIPOPROTEIN"/>
    <property type="match status" value="1"/>
</dbReference>
<dbReference type="Proteomes" id="UP001154400">
    <property type="component" value="Chromosome"/>
</dbReference>
<keyword evidence="1" id="KW-0449">Lipoprotein</keyword>
<evidence type="ECO:0000313" key="2">
    <source>
        <dbReference type="Proteomes" id="UP000006892"/>
    </source>
</evidence>
<dbReference type="EMBL" id="FN563149">
    <property type="protein sequence ID" value="CBH50340.1"/>
    <property type="molecule type" value="Genomic_DNA"/>
</dbReference>
<evidence type="ECO:0000313" key="1">
    <source>
        <dbReference type="EMBL" id="CBH50340.1"/>
    </source>
</evidence>
<sequence>MSRYRVAVLGIAGLFGVVGCGATDAAPPVSGEEFRVSLLPGAADLPPGAVVERLPREDQMVLSLKLDAPSTGDGSEATTTFDPPACEAENAYSDGARIGLVDNGSAAGALLGDDRAYIMLVSEADLDVQRMADAHTGSCATYTVAYDDPAAFGRTVRTERLDLPPELASEDAVIVSEVTHSDNPNWADDEVLLGYAAVGDYTVLVLAYHGKEFRTEFDDVFTRTVEKVRSHA</sequence>
<name>A0A3S5YCY2_RHOH1</name>
<protein>
    <submittedName>
        <fullName evidence="1">Lipoprotein</fullName>
    </submittedName>
</protein>
<accession>A0A3S5YCY2</accession>
<dbReference type="AlphaFoldDB" id="A0A3S5YCY2"/>
<dbReference type="KEGG" id="req:REQ_43770"/>